<dbReference type="InterPro" id="IPR007955">
    <property type="entry name" value="Bystin"/>
</dbReference>
<organism evidence="3 4">
    <name type="scientific">Phyllachora maydis</name>
    <dbReference type="NCBI Taxonomy" id="1825666"/>
    <lineage>
        <taxon>Eukaryota</taxon>
        <taxon>Fungi</taxon>
        <taxon>Dikarya</taxon>
        <taxon>Ascomycota</taxon>
        <taxon>Pezizomycotina</taxon>
        <taxon>Sordariomycetes</taxon>
        <taxon>Sordariomycetidae</taxon>
        <taxon>Phyllachorales</taxon>
        <taxon>Phyllachoraceae</taxon>
        <taxon>Phyllachora</taxon>
    </lineage>
</organism>
<dbReference type="GO" id="GO:0006364">
    <property type="term" value="P:rRNA processing"/>
    <property type="evidence" value="ECO:0007669"/>
    <property type="project" value="TreeGrafter"/>
</dbReference>
<evidence type="ECO:0008006" key="5">
    <source>
        <dbReference type="Google" id="ProtNLM"/>
    </source>
</evidence>
<evidence type="ECO:0000313" key="4">
    <source>
        <dbReference type="Proteomes" id="UP001217918"/>
    </source>
</evidence>
<feature type="compositionally biased region" description="Acidic residues" evidence="2">
    <location>
        <begin position="97"/>
        <end position="109"/>
    </location>
</feature>
<dbReference type="Proteomes" id="UP001217918">
    <property type="component" value="Unassembled WGS sequence"/>
</dbReference>
<feature type="region of interest" description="Disordered" evidence="2">
    <location>
        <begin position="88"/>
        <end position="109"/>
    </location>
</feature>
<dbReference type="GO" id="GO:0030688">
    <property type="term" value="C:preribosome, small subunit precursor"/>
    <property type="evidence" value="ECO:0007669"/>
    <property type="project" value="TreeGrafter"/>
</dbReference>
<proteinExistence type="inferred from homology"/>
<comment type="caution">
    <text evidence="3">The sequence shown here is derived from an EMBL/GenBank/DDBJ whole genome shotgun (WGS) entry which is preliminary data.</text>
</comment>
<protein>
    <recommendedName>
        <fullName evidence="5">Bystin</fullName>
    </recommendedName>
</protein>
<feature type="region of interest" description="Disordered" evidence="2">
    <location>
        <begin position="1"/>
        <end position="52"/>
    </location>
</feature>
<dbReference type="Pfam" id="PF05291">
    <property type="entry name" value="Bystin"/>
    <property type="match status" value="1"/>
</dbReference>
<evidence type="ECO:0000256" key="2">
    <source>
        <dbReference type="SAM" id="MobiDB-lite"/>
    </source>
</evidence>
<dbReference type="GO" id="GO:0005737">
    <property type="term" value="C:cytoplasm"/>
    <property type="evidence" value="ECO:0007669"/>
    <property type="project" value="TreeGrafter"/>
</dbReference>
<evidence type="ECO:0000256" key="1">
    <source>
        <dbReference type="ARBA" id="ARBA00007114"/>
    </source>
</evidence>
<comment type="similarity">
    <text evidence="1">Belongs to the bystin family.</text>
</comment>
<name>A0AAD9HX28_9PEZI</name>
<accession>A0AAD9HX28</accession>
<dbReference type="PANTHER" id="PTHR12821">
    <property type="entry name" value="BYSTIN"/>
    <property type="match status" value="1"/>
</dbReference>
<gene>
    <name evidence="3" type="ORF">P8C59_000755</name>
</gene>
<sequence>MPKATTTASSSSSKRRHNPLEQDLLATGILKSKKAKAPKQNEDEGDYYLDARSSRRVLELGRELLEEDESEKAARQPADAPVVTAFDFPQGQGVDQDRDDAFEDDGEDAWGDEDVEEEEVDAGDLSIFNSFNRPFHNDPPLMLWDNAATESQTETRSLNLGDLILAKIAEKEGQLGKPDDQVPVEDDYELPPKVVDVFSKIGTILKRYRSGPLPKPFKVLPTIPHFEQILEVTLPEEWSPQAVYAATRIFVSAKPAVATRFVEIVLLPQVRENIAETKKLNVHLFNSLKKSLYRPAAFFKGFLFPLVASGTATQREATIVGAALTRISIPVLHSAAALKTLCDIAAEQTPRSSCFGATNFLIKLLLDKKYALPYQTIDSLVFFFIRSRTEPSVDTPGEGGGAESLPVLWHSALLAFCTRYRNDITEDQREALLDLLLSGNEKIVPEIRRELLAGRGRGVPLSQEAAAFDGDDTMLVDS</sequence>
<feature type="compositionally biased region" description="Low complexity" evidence="2">
    <location>
        <begin position="1"/>
        <end position="12"/>
    </location>
</feature>
<dbReference type="GO" id="GO:0005730">
    <property type="term" value="C:nucleolus"/>
    <property type="evidence" value="ECO:0007669"/>
    <property type="project" value="TreeGrafter"/>
</dbReference>
<dbReference type="PANTHER" id="PTHR12821:SF0">
    <property type="entry name" value="BYSTIN"/>
    <property type="match status" value="1"/>
</dbReference>
<dbReference type="GO" id="GO:0030515">
    <property type="term" value="F:snoRNA binding"/>
    <property type="evidence" value="ECO:0007669"/>
    <property type="project" value="TreeGrafter"/>
</dbReference>
<dbReference type="AlphaFoldDB" id="A0AAD9HX28"/>
<reference evidence="3" key="1">
    <citation type="journal article" date="2023" name="Mol. Plant Microbe Interact.">
        <title>Elucidating the Obligate Nature and Biological Capacity of an Invasive Fungal Corn Pathogen.</title>
        <authorList>
            <person name="MacCready J.S."/>
            <person name="Roggenkamp E.M."/>
            <person name="Gdanetz K."/>
            <person name="Chilvers M.I."/>
        </authorList>
    </citation>
    <scope>NUCLEOTIDE SEQUENCE</scope>
    <source>
        <strain evidence="3">PM02</strain>
    </source>
</reference>
<keyword evidence="4" id="KW-1185">Reference proteome</keyword>
<evidence type="ECO:0000313" key="3">
    <source>
        <dbReference type="EMBL" id="KAK2066981.1"/>
    </source>
</evidence>
<dbReference type="EMBL" id="JAQQPM010000001">
    <property type="protein sequence ID" value="KAK2066981.1"/>
    <property type="molecule type" value="Genomic_DNA"/>
</dbReference>